<evidence type="ECO:0000259" key="6">
    <source>
        <dbReference type="PROSITE" id="PS51880"/>
    </source>
</evidence>
<dbReference type="InterPro" id="IPR023192">
    <property type="entry name" value="TGS-like_dom_sf"/>
</dbReference>
<dbReference type="GeneID" id="34684256"/>
<dbReference type="GO" id="GO:0016887">
    <property type="term" value="F:ATP hydrolysis activity"/>
    <property type="evidence" value="ECO:0007669"/>
    <property type="project" value="InterPro"/>
</dbReference>
<dbReference type="FunFam" id="1.10.150.300:FF:000001">
    <property type="entry name" value="Ribosome-binding ATPase YchF"/>
    <property type="match status" value="1"/>
</dbReference>
<dbReference type="EMBL" id="LN736361">
    <property type="protein sequence ID" value="CEP60848.1"/>
    <property type="molecule type" value="Genomic_DNA"/>
</dbReference>
<comment type="function">
    <text evidence="3">Hydrolyzes ATP, and can also hydrolyze GTP with lower efficiency. Has lower affinity for GTP.</text>
</comment>
<keyword evidence="2" id="KW-0067">ATP-binding</keyword>
<evidence type="ECO:0000256" key="4">
    <source>
        <dbReference type="ARBA" id="ARBA00068719"/>
    </source>
</evidence>
<dbReference type="RefSeq" id="XP_022627087.1">
    <property type="nucleotide sequence ID" value="XM_022773574.1"/>
</dbReference>
<keyword evidence="1" id="KW-0547">Nucleotide-binding</keyword>
<protein>
    <recommendedName>
        <fullName evidence="4">Obg-like ATPase homolog</fullName>
    </recommendedName>
</protein>
<dbReference type="NCBIfam" id="TIGR00092">
    <property type="entry name" value="redox-regulated ATPase YchF"/>
    <property type="match status" value="1"/>
</dbReference>
<dbReference type="GO" id="GO:0005525">
    <property type="term" value="F:GTP binding"/>
    <property type="evidence" value="ECO:0007669"/>
    <property type="project" value="InterPro"/>
</dbReference>
<dbReference type="Gene3D" id="3.40.50.300">
    <property type="entry name" value="P-loop containing nucleotide triphosphate hydrolases"/>
    <property type="match status" value="1"/>
</dbReference>
<keyword evidence="8" id="KW-1185">Reference proteome</keyword>
<dbReference type="PANTHER" id="PTHR23305">
    <property type="entry name" value="OBG GTPASE FAMILY"/>
    <property type="match status" value="1"/>
</dbReference>
<evidence type="ECO:0000259" key="5">
    <source>
        <dbReference type="PROSITE" id="PS51710"/>
    </source>
</evidence>
<dbReference type="Pfam" id="PF06071">
    <property type="entry name" value="YchF-GTPase_C"/>
    <property type="match status" value="1"/>
</dbReference>
<dbReference type="Proteomes" id="UP000054304">
    <property type="component" value="Unassembled WGS sequence"/>
</dbReference>
<evidence type="ECO:0000313" key="7">
    <source>
        <dbReference type="EMBL" id="CEP60848.1"/>
    </source>
</evidence>
<dbReference type="InterPro" id="IPR012676">
    <property type="entry name" value="TGS-like"/>
</dbReference>
<dbReference type="SUPFAM" id="SSF52540">
    <property type="entry name" value="P-loop containing nucleoside triphosphate hydrolases"/>
    <property type="match status" value="1"/>
</dbReference>
<evidence type="ECO:0000256" key="2">
    <source>
        <dbReference type="ARBA" id="ARBA00022840"/>
    </source>
</evidence>
<evidence type="ECO:0000313" key="8">
    <source>
        <dbReference type="Proteomes" id="UP000054304"/>
    </source>
</evidence>
<name>A0A0C7MTW2_9SACH</name>
<dbReference type="InterPro" id="IPR041706">
    <property type="entry name" value="YchF_N"/>
</dbReference>
<dbReference type="HOGENOM" id="CLU_018395_1_1_1"/>
<sequence>MFNLTLRRFYAAGAASIRLGRPSNNLTSGIVGLANVGKSTFFQAITNSTLGNPANYPFATIEPEQAKVIVPSKRLDHLQELYESNKKVPATLTIYDIAGLTRGASKGDGLGNKFLNDIRHVDGIFQVIRGFDQEEITHIEGSVNPTRDLSIVQDELVLKDLEFLEGIREKLSRKMTKAAKNSVEFKTMDAEVQLLDALEEHMYEGKKIAHFQHTWSQEQADILNKHNFLTAKPTLVLLNVSPKDYLLQSNKYTRDVEHWIAENSPGDKLLLFSAEFETVHNQFSAANDQQGLENYCQSAVADSSAEVRTQSCLPELIVEMRKSLGLISFFTCGPAEARQWTLRESSLAPQAAGVIHTDLEKTFISASVTKYSDLQNMESPVKEAQLKAMALVKRGGKQYVIEDGDILLFKAAKGDSR</sequence>
<dbReference type="PROSITE" id="PS51710">
    <property type="entry name" value="G_OBG"/>
    <property type="match status" value="1"/>
</dbReference>
<dbReference type="STRING" id="1245769.A0A0C7MTW2"/>
<dbReference type="PROSITE" id="PS51880">
    <property type="entry name" value="TGS"/>
    <property type="match status" value="1"/>
</dbReference>
<proteinExistence type="predicted"/>
<dbReference type="GO" id="GO:0005524">
    <property type="term" value="F:ATP binding"/>
    <property type="evidence" value="ECO:0007669"/>
    <property type="project" value="UniProtKB-KW"/>
</dbReference>
<dbReference type="InterPro" id="IPR012675">
    <property type="entry name" value="Beta-grasp_dom_sf"/>
</dbReference>
<dbReference type="FunFam" id="3.10.20.30:FF:000001">
    <property type="entry name" value="Ribosome-binding ATPase YchF"/>
    <property type="match status" value="1"/>
</dbReference>
<dbReference type="AlphaFoldDB" id="A0A0C7MTW2"/>
<dbReference type="GO" id="GO:0005737">
    <property type="term" value="C:cytoplasm"/>
    <property type="evidence" value="ECO:0007669"/>
    <property type="project" value="TreeGrafter"/>
</dbReference>
<feature type="domain" description="OBG-type G" evidence="5">
    <location>
        <begin position="26"/>
        <end position="292"/>
    </location>
</feature>
<dbReference type="PANTHER" id="PTHR23305:SF9">
    <property type="entry name" value="OBG-LIKE ATPASE HOMOLOG"/>
    <property type="match status" value="1"/>
</dbReference>
<reference evidence="7 8" key="1">
    <citation type="submission" date="2014-12" db="EMBL/GenBank/DDBJ databases">
        <authorList>
            <person name="Neuveglise Cecile"/>
        </authorList>
    </citation>
    <scope>NUCLEOTIDE SEQUENCE [LARGE SCALE GENOMIC DNA]</scope>
    <source>
        <strain evidence="7 8">CBS 12615</strain>
    </source>
</reference>
<dbReference type="InterPro" id="IPR006073">
    <property type="entry name" value="GTP-bd"/>
</dbReference>
<dbReference type="CDD" id="cd01900">
    <property type="entry name" value="YchF"/>
    <property type="match status" value="1"/>
</dbReference>
<evidence type="ECO:0000256" key="1">
    <source>
        <dbReference type="ARBA" id="ARBA00022741"/>
    </source>
</evidence>
<accession>A0A0C7MTW2</accession>
<feature type="domain" description="TGS" evidence="6">
    <location>
        <begin position="325"/>
        <end position="411"/>
    </location>
</feature>
<dbReference type="Pfam" id="PF01926">
    <property type="entry name" value="MMR_HSR1"/>
    <property type="match status" value="1"/>
</dbReference>
<dbReference type="InterPro" id="IPR004095">
    <property type="entry name" value="TGS"/>
</dbReference>
<dbReference type="Gene3D" id="3.10.20.30">
    <property type="match status" value="1"/>
</dbReference>
<dbReference type="PRINTS" id="PR00326">
    <property type="entry name" value="GTP1OBG"/>
</dbReference>
<dbReference type="InterPro" id="IPR004396">
    <property type="entry name" value="ATPase_YchF/OLA1"/>
</dbReference>
<gene>
    <name evidence="7" type="ORF">LALA0_S02e01002g</name>
</gene>
<organism evidence="7 8">
    <name type="scientific">Lachancea lanzarotensis</name>
    <dbReference type="NCBI Taxonomy" id="1245769"/>
    <lineage>
        <taxon>Eukaryota</taxon>
        <taxon>Fungi</taxon>
        <taxon>Dikarya</taxon>
        <taxon>Ascomycota</taxon>
        <taxon>Saccharomycotina</taxon>
        <taxon>Saccharomycetes</taxon>
        <taxon>Saccharomycetales</taxon>
        <taxon>Saccharomycetaceae</taxon>
        <taxon>Lachancea</taxon>
    </lineage>
</organism>
<dbReference type="Gene3D" id="1.10.150.300">
    <property type="entry name" value="TGS-like domain"/>
    <property type="match status" value="1"/>
</dbReference>
<dbReference type="InterPro" id="IPR013029">
    <property type="entry name" value="YchF_C"/>
</dbReference>
<dbReference type="OrthoDB" id="424823at2759"/>
<dbReference type="InterPro" id="IPR031167">
    <property type="entry name" value="G_OBG"/>
</dbReference>
<dbReference type="PIRSF" id="PIRSF006641">
    <property type="entry name" value="CHP00092"/>
    <property type="match status" value="1"/>
</dbReference>
<dbReference type="InterPro" id="IPR027417">
    <property type="entry name" value="P-loop_NTPase"/>
</dbReference>
<evidence type="ECO:0000256" key="3">
    <source>
        <dbReference type="ARBA" id="ARBA00059898"/>
    </source>
</evidence>
<dbReference type="SUPFAM" id="SSF81271">
    <property type="entry name" value="TGS-like"/>
    <property type="match status" value="1"/>
</dbReference>